<reference evidence="4 5" key="1">
    <citation type="journal article" date="2022" name="Gigascience">
        <title>A chromosome-level genome assembly and annotation of the desert horned lizard, Phrynosoma platyrhinos, provides insight into chromosomal rearrangements among reptiles.</title>
        <authorList>
            <person name="Koochekian N."/>
            <person name="Ascanio A."/>
            <person name="Farleigh K."/>
            <person name="Card D.C."/>
            <person name="Schield D.R."/>
            <person name="Castoe T.A."/>
            <person name="Jezkova T."/>
        </authorList>
    </citation>
    <scope>NUCLEOTIDE SEQUENCE [LARGE SCALE GENOMIC DNA]</scope>
    <source>
        <strain evidence="4">NK-2021</strain>
    </source>
</reference>
<sequence length="209" mass="22868">MWALLPPVALLLGHLARPTWAECPPSQKGNDTSPCNCVAATRIFRDCLHCPPELGCQCSSSEGLLNVTQFYARACQGLPSNAIYVAVVVPIMGLLLIAALTYFLVRSKKGEPLAHDKWEPDAIEGQPRYVGRAGPQGHQGNYENILVGQGPEGGQHQSRRGSKNRPRRVSDVDGPYGQQPIYANTQGMYYNYRKGAKEGEEAVYISPDE</sequence>
<feature type="chain" id="PRO_5046459863" evidence="3">
    <location>
        <begin position="22"/>
        <end position="209"/>
    </location>
</feature>
<evidence type="ECO:0000256" key="1">
    <source>
        <dbReference type="SAM" id="MobiDB-lite"/>
    </source>
</evidence>
<evidence type="ECO:0000313" key="5">
    <source>
        <dbReference type="Proteomes" id="UP000826234"/>
    </source>
</evidence>
<dbReference type="InterPro" id="IPR039243">
    <property type="entry name" value="LRRC25"/>
</dbReference>
<dbReference type="PANTHER" id="PTHR20878">
    <property type="entry name" value="LEUCINE-RICH REPEAT CONTAINING PROTEIN 25"/>
    <property type="match status" value="1"/>
</dbReference>
<dbReference type="PANTHER" id="PTHR20878:SF0">
    <property type="entry name" value="LEUCINE-RICH REPEAT-CONTAINING PROTEIN 25"/>
    <property type="match status" value="1"/>
</dbReference>
<evidence type="ECO:0000256" key="3">
    <source>
        <dbReference type="SAM" id="SignalP"/>
    </source>
</evidence>
<keyword evidence="3" id="KW-0732">Signal</keyword>
<evidence type="ECO:0000256" key="2">
    <source>
        <dbReference type="SAM" id="Phobius"/>
    </source>
</evidence>
<dbReference type="Proteomes" id="UP000826234">
    <property type="component" value="Unassembled WGS sequence"/>
</dbReference>
<keyword evidence="2" id="KW-0472">Membrane</keyword>
<accession>A0ABQ7T7M1</accession>
<keyword evidence="2" id="KW-0812">Transmembrane</keyword>
<organism evidence="4 5">
    <name type="scientific">Phrynosoma platyrhinos</name>
    <name type="common">Desert horned lizard</name>
    <dbReference type="NCBI Taxonomy" id="52577"/>
    <lineage>
        <taxon>Eukaryota</taxon>
        <taxon>Metazoa</taxon>
        <taxon>Chordata</taxon>
        <taxon>Craniata</taxon>
        <taxon>Vertebrata</taxon>
        <taxon>Euteleostomi</taxon>
        <taxon>Lepidosauria</taxon>
        <taxon>Squamata</taxon>
        <taxon>Bifurcata</taxon>
        <taxon>Unidentata</taxon>
        <taxon>Episquamata</taxon>
        <taxon>Toxicofera</taxon>
        <taxon>Iguania</taxon>
        <taxon>Phrynosomatidae</taxon>
        <taxon>Phrynosomatinae</taxon>
        <taxon>Phrynosoma</taxon>
    </lineage>
</organism>
<feature type="signal peptide" evidence="3">
    <location>
        <begin position="1"/>
        <end position="21"/>
    </location>
</feature>
<keyword evidence="2" id="KW-1133">Transmembrane helix</keyword>
<name>A0ABQ7T7M1_PHRPL</name>
<feature type="region of interest" description="Disordered" evidence="1">
    <location>
        <begin position="140"/>
        <end position="180"/>
    </location>
</feature>
<dbReference type="EMBL" id="JAIPUX010000953">
    <property type="protein sequence ID" value="KAH0625737.1"/>
    <property type="molecule type" value="Genomic_DNA"/>
</dbReference>
<evidence type="ECO:0000313" key="4">
    <source>
        <dbReference type="EMBL" id="KAH0625737.1"/>
    </source>
</evidence>
<proteinExistence type="predicted"/>
<protein>
    <submittedName>
        <fullName evidence="4">Uncharacterized protein</fullName>
    </submittedName>
</protein>
<keyword evidence="5" id="KW-1185">Reference proteome</keyword>
<gene>
    <name evidence="4" type="ORF">JD844_033948</name>
</gene>
<feature type="transmembrane region" description="Helical" evidence="2">
    <location>
        <begin position="82"/>
        <end position="105"/>
    </location>
</feature>
<feature type="compositionally biased region" description="Basic residues" evidence="1">
    <location>
        <begin position="157"/>
        <end position="167"/>
    </location>
</feature>
<comment type="caution">
    <text evidence="4">The sequence shown here is derived from an EMBL/GenBank/DDBJ whole genome shotgun (WGS) entry which is preliminary data.</text>
</comment>